<dbReference type="PROSITE" id="PS50125">
    <property type="entry name" value="GUANYLATE_CYCLASE_2"/>
    <property type="match status" value="1"/>
</dbReference>
<dbReference type="OMA" id="SRDEFKC"/>
<evidence type="ECO:0000256" key="2">
    <source>
        <dbReference type="ARBA" id="ARBA00004141"/>
    </source>
</evidence>
<evidence type="ECO:0000256" key="3">
    <source>
        <dbReference type="ARBA" id="ARBA00012201"/>
    </source>
</evidence>
<keyword evidence="7" id="KW-0067">ATP-binding</keyword>
<dbReference type="EMBL" id="LJIJ01000529">
    <property type="protein sequence ID" value="ODM96534.1"/>
    <property type="molecule type" value="Genomic_DNA"/>
</dbReference>
<dbReference type="FunFam" id="3.30.70.1230:FF:000008">
    <property type="entry name" value="Adenylate cyclase type 9"/>
    <property type="match status" value="1"/>
</dbReference>
<evidence type="ECO:0000256" key="1">
    <source>
        <dbReference type="ARBA" id="ARBA00001593"/>
    </source>
</evidence>
<organism evidence="14 15">
    <name type="scientific">Orchesella cincta</name>
    <name type="common">Springtail</name>
    <name type="synonym">Podura cincta</name>
    <dbReference type="NCBI Taxonomy" id="48709"/>
    <lineage>
        <taxon>Eukaryota</taxon>
        <taxon>Metazoa</taxon>
        <taxon>Ecdysozoa</taxon>
        <taxon>Arthropoda</taxon>
        <taxon>Hexapoda</taxon>
        <taxon>Collembola</taxon>
        <taxon>Entomobryomorpha</taxon>
        <taxon>Entomobryoidea</taxon>
        <taxon>Orchesellidae</taxon>
        <taxon>Orchesellinae</taxon>
        <taxon>Orchesella</taxon>
    </lineage>
</organism>
<dbReference type="Pfam" id="PF00211">
    <property type="entry name" value="Guanylate_cyc"/>
    <property type="match status" value="1"/>
</dbReference>
<gene>
    <name evidence="14" type="ORF">Ocin01_10146</name>
</gene>
<dbReference type="SUPFAM" id="SSF55073">
    <property type="entry name" value="Nucleotide cyclase"/>
    <property type="match status" value="1"/>
</dbReference>
<evidence type="ECO:0000256" key="10">
    <source>
        <dbReference type="ARBA" id="ARBA00023136"/>
    </source>
</evidence>
<evidence type="ECO:0000256" key="8">
    <source>
        <dbReference type="ARBA" id="ARBA00022842"/>
    </source>
</evidence>
<feature type="domain" description="Guanylate cyclase" evidence="13">
    <location>
        <begin position="13"/>
        <end position="142"/>
    </location>
</feature>
<dbReference type="AlphaFoldDB" id="A0A1D2MUP6"/>
<keyword evidence="5" id="KW-0479">Metal-binding</keyword>
<evidence type="ECO:0000313" key="15">
    <source>
        <dbReference type="Proteomes" id="UP000094527"/>
    </source>
</evidence>
<dbReference type="PANTHER" id="PTHR45627">
    <property type="entry name" value="ADENYLATE CYCLASE TYPE 1"/>
    <property type="match status" value="1"/>
</dbReference>
<keyword evidence="6" id="KW-0547">Nucleotide-binding</keyword>
<dbReference type="GO" id="GO:0035556">
    <property type="term" value="P:intracellular signal transduction"/>
    <property type="evidence" value="ECO:0007669"/>
    <property type="project" value="InterPro"/>
</dbReference>
<dbReference type="InterPro" id="IPR001054">
    <property type="entry name" value="A/G_cyclase"/>
</dbReference>
<dbReference type="CDD" id="cd07302">
    <property type="entry name" value="CHD"/>
    <property type="match status" value="1"/>
</dbReference>
<sequence length="256" mass="28887">MSDLYSQAFDKCAVMFASIPKFIDFYSEIRNSGIECIRLLNEIVVDFDELLDERRFSSIEKIKTVASTYMACSGLHPSDQADSGDKDNCQHLCTLVDFALEMKDKLEELNRHAFNNFKLRIGARKPCFDVWGNTVNEASRMDTTGIPDSIQVTKDAAQILEKNGFQLEYRGLVPVKGKGEMETFFVRGRAPSRFRRYEQGSSQNRKSLAAVVFGMVQARRRQTIRGAKGPADILTSPSPKATRAGSYRRSDNNKEV</sequence>
<evidence type="ECO:0000259" key="13">
    <source>
        <dbReference type="PROSITE" id="PS50125"/>
    </source>
</evidence>
<dbReference type="Proteomes" id="UP000094527">
    <property type="component" value="Unassembled WGS sequence"/>
</dbReference>
<evidence type="ECO:0000256" key="5">
    <source>
        <dbReference type="ARBA" id="ARBA00022723"/>
    </source>
</evidence>
<keyword evidence="8" id="KW-0460">Magnesium</keyword>
<evidence type="ECO:0000256" key="9">
    <source>
        <dbReference type="ARBA" id="ARBA00022989"/>
    </source>
</evidence>
<name>A0A1D2MUP6_ORCCI</name>
<keyword evidence="11" id="KW-0456">Lyase</keyword>
<keyword evidence="4" id="KW-0812">Transmembrane</keyword>
<dbReference type="GO" id="GO:0046872">
    <property type="term" value="F:metal ion binding"/>
    <property type="evidence" value="ECO:0007669"/>
    <property type="project" value="UniProtKB-KW"/>
</dbReference>
<evidence type="ECO:0000256" key="11">
    <source>
        <dbReference type="ARBA" id="ARBA00023239"/>
    </source>
</evidence>
<reference evidence="14 15" key="1">
    <citation type="journal article" date="2016" name="Genome Biol. Evol.">
        <title>Gene Family Evolution Reflects Adaptation to Soil Environmental Stressors in the Genome of the Collembolan Orchesella cincta.</title>
        <authorList>
            <person name="Faddeeva-Vakhrusheva A."/>
            <person name="Derks M.F."/>
            <person name="Anvar S.Y."/>
            <person name="Agamennone V."/>
            <person name="Suring W."/>
            <person name="Smit S."/>
            <person name="van Straalen N.M."/>
            <person name="Roelofs D."/>
        </authorList>
    </citation>
    <scope>NUCLEOTIDE SEQUENCE [LARGE SCALE GENOMIC DNA]</scope>
    <source>
        <tissue evidence="14">Mixed pool</tissue>
    </source>
</reference>
<dbReference type="GO" id="GO:0005886">
    <property type="term" value="C:plasma membrane"/>
    <property type="evidence" value="ECO:0007669"/>
    <property type="project" value="TreeGrafter"/>
</dbReference>
<evidence type="ECO:0000256" key="4">
    <source>
        <dbReference type="ARBA" id="ARBA00022692"/>
    </source>
</evidence>
<dbReference type="EC" id="4.6.1.1" evidence="3"/>
<evidence type="ECO:0000256" key="6">
    <source>
        <dbReference type="ARBA" id="ARBA00022741"/>
    </source>
</evidence>
<dbReference type="GO" id="GO:0005524">
    <property type="term" value="F:ATP binding"/>
    <property type="evidence" value="ECO:0007669"/>
    <property type="project" value="UniProtKB-KW"/>
</dbReference>
<feature type="region of interest" description="Disordered" evidence="12">
    <location>
        <begin position="224"/>
        <end position="256"/>
    </location>
</feature>
<keyword evidence="15" id="KW-1185">Reference proteome</keyword>
<dbReference type="Gene3D" id="3.30.70.1230">
    <property type="entry name" value="Nucleotide cyclase"/>
    <property type="match status" value="1"/>
</dbReference>
<dbReference type="PANTHER" id="PTHR45627:SF1">
    <property type="entry name" value="ADENYLATE CYCLASE TYPE 8"/>
    <property type="match status" value="1"/>
</dbReference>
<proteinExistence type="predicted"/>
<accession>A0A1D2MUP6</accession>
<evidence type="ECO:0000313" key="14">
    <source>
        <dbReference type="EMBL" id="ODM96534.1"/>
    </source>
</evidence>
<dbReference type="STRING" id="48709.A0A1D2MUP6"/>
<protein>
    <recommendedName>
        <fullName evidence="3">adenylate cyclase</fullName>
        <ecNumber evidence="3">4.6.1.1</ecNumber>
    </recommendedName>
</protein>
<dbReference type="OrthoDB" id="2107370at2759"/>
<keyword evidence="9" id="KW-1133">Transmembrane helix</keyword>
<dbReference type="InterPro" id="IPR029787">
    <property type="entry name" value="Nucleotide_cyclase"/>
</dbReference>
<keyword evidence="10" id="KW-0472">Membrane</keyword>
<dbReference type="GO" id="GO:0006171">
    <property type="term" value="P:cAMP biosynthetic process"/>
    <property type="evidence" value="ECO:0007669"/>
    <property type="project" value="TreeGrafter"/>
</dbReference>
<dbReference type="SMART" id="SM00044">
    <property type="entry name" value="CYCc"/>
    <property type="match status" value="1"/>
</dbReference>
<comment type="catalytic activity">
    <reaction evidence="1">
        <text>ATP = 3',5'-cyclic AMP + diphosphate</text>
        <dbReference type="Rhea" id="RHEA:15389"/>
        <dbReference type="ChEBI" id="CHEBI:30616"/>
        <dbReference type="ChEBI" id="CHEBI:33019"/>
        <dbReference type="ChEBI" id="CHEBI:58165"/>
        <dbReference type="EC" id="4.6.1.1"/>
    </reaction>
</comment>
<dbReference type="GO" id="GO:0004016">
    <property type="term" value="F:adenylate cyclase activity"/>
    <property type="evidence" value="ECO:0007669"/>
    <property type="project" value="UniProtKB-EC"/>
</dbReference>
<evidence type="ECO:0000256" key="7">
    <source>
        <dbReference type="ARBA" id="ARBA00022840"/>
    </source>
</evidence>
<dbReference type="GO" id="GO:0007189">
    <property type="term" value="P:adenylate cyclase-activating G protein-coupled receptor signaling pathway"/>
    <property type="evidence" value="ECO:0007669"/>
    <property type="project" value="TreeGrafter"/>
</dbReference>
<evidence type="ECO:0000256" key="12">
    <source>
        <dbReference type="SAM" id="MobiDB-lite"/>
    </source>
</evidence>
<comment type="subcellular location">
    <subcellularLocation>
        <location evidence="2">Membrane</location>
        <topology evidence="2">Multi-pass membrane protein</topology>
    </subcellularLocation>
</comment>
<comment type="caution">
    <text evidence="14">The sequence shown here is derived from an EMBL/GenBank/DDBJ whole genome shotgun (WGS) entry which is preliminary data.</text>
</comment>